<organism evidence="1 2">
    <name type="scientific">Spirosoma telluris</name>
    <dbReference type="NCBI Taxonomy" id="2183553"/>
    <lineage>
        <taxon>Bacteria</taxon>
        <taxon>Pseudomonadati</taxon>
        <taxon>Bacteroidota</taxon>
        <taxon>Cytophagia</taxon>
        <taxon>Cytophagales</taxon>
        <taxon>Cytophagaceae</taxon>
        <taxon>Spirosoma</taxon>
    </lineage>
</organism>
<sequence length="296" mass="33780">MVRKAILTTGLFLLLYSLFIYVFRSHIQRTAQIVEQRNTVKAEEFLYENGHQADTIVVGSSMSNRLSFDKLPGHYYNLSLEGMGAIDGLRLLAQANSYPRLLLIEMNTLDHEPDTTFSARFSAVGWSQLHDYVPFTRLKYQPVGVVKALLRDWHRKIEVEQAEPIDTAFVTKLLQDRLTHTNDMPDEPLLHHRLGFASTYIRKLLGKGTQVVFFEMPTDSRVRKAKANARLRELVCSTFPAPAFQHIRFPSEIYQTTDGVHLPLNEGARYSQYIYQQLKVSPSSTSLAQVKASSMN</sequence>
<comment type="caution">
    <text evidence="1">The sequence shown here is derived from an EMBL/GenBank/DDBJ whole genome shotgun (WGS) entry which is preliminary data.</text>
</comment>
<dbReference type="OrthoDB" id="653624at2"/>
<protein>
    <recommendedName>
        <fullName evidence="3">SGNH/GDSL hydrolase family protein</fullName>
    </recommendedName>
</protein>
<evidence type="ECO:0000313" key="1">
    <source>
        <dbReference type="EMBL" id="RAI76214.1"/>
    </source>
</evidence>
<dbReference type="AlphaFoldDB" id="A0A327NQZ6"/>
<dbReference type="RefSeq" id="WP_111345571.1">
    <property type="nucleotide sequence ID" value="NZ_QLII01000001.1"/>
</dbReference>
<evidence type="ECO:0000313" key="2">
    <source>
        <dbReference type="Proteomes" id="UP000249016"/>
    </source>
</evidence>
<dbReference type="Proteomes" id="UP000249016">
    <property type="component" value="Unassembled WGS sequence"/>
</dbReference>
<name>A0A327NQZ6_9BACT</name>
<evidence type="ECO:0008006" key="3">
    <source>
        <dbReference type="Google" id="ProtNLM"/>
    </source>
</evidence>
<keyword evidence="2" id="KW-1185">Reference proteome</keyword>
<proteinExistence type="predicted"/>
<gene>
    <name evidence="1" type="ORF">HMF3257_22240</name>
</gene>
<accession>A0A327NQZ6</accession>
<dbReference type="EMBL" id="QLII01000001">
    <property type="protein sequence ID" value="RAI76214.1"/>
    <property type="molecule type" value="Genomic_DNA"/>
</dbReference>
<reference evidence="1 2" key="1">
    <citation type="submission" date="2018-06" db="EMBL/GenBank/DDBJ databases">
        <title>Spirosoma sp. HMF3257 Genome sequencing and assembly.</title>
        <authorList>
            <person name="Kang H."/>
            <person name="Cha I."/>
            <person name="Kim H."/>
            <person name="Kang J."/>
            <person name="Joh K."/>
        </authorList>
    </citation>
    <scope>NUCLEOTIDE SEQUENCE [LARGE SCALE GENOMIC DNA]</scope>
    <source>
        <strain evidence="1 2">HMF3257</strain>
    </source>
</reference>